<dbReference type="PANTHER" id="PTHR43229">
    <property type="entry name" value="NODULATION PROTEIN J"/>
    <property type="match status" value="1"/>
</dbReference>
<gene>
    <name evidence="8" type="ORF">Y717_03295</name>
</gene>
<comment type="subcellular location">
    <subcellularLocation>
        <location evidence="6">Cell membrane</location>
        <topology evidence="6">Multi-pass membrane protein</topology>
    </subcellularLocation>
    <subcellularLocation>
        <location evidence="1">Membrane</location>
        <topology evidence="1">Multi-pass membrane protein</topology>
    </subcellularLocation>
</comment>
<dbReference type="PRINTS" id="PR00164">
    <property type="entry name" value="ABC2TRNSPORT"/>
</dbReference>
<evidence type="ECO:0000256" key="6">
    <source>
        <dbReference type="RuleBase" id="RU361157"/>
    </source>
</evidence>
<keyword evidence="4 6" id="KW-0472">Membrane</keyword>
<accession>A0A2T7TB68</accession>
<keyword evidence="5" id="KW-0046">Antibiotic resistance</keyword>
<dbReference type="STRING" id="1440053.GCA_000718095_06424"/>
<feature type="transmembrane region" description="Helical" evidence="6">
    <location>
        <begin position="139"/>
        <end position="162"/>
    </location>
</feature>
<protein>
    <recommendedName>
        <fullName evidence="6">Transport permease protein</fullName>
    </recommendedName>
</protein>
<feature type="transmembrane region" description="Helical" evidence="6">
    <location>
        <begin position="169"/>
        <end position="188"/>
    </location>
</feature>
<dbReference type="PROSITE" id="PS51012">
    <property type="entry name" value="ABC_TM2"/>
    <property type="match status" value="1"/>
</dbReference>
<dbReference type="AlphaFoldDB" id="A0A2T7TB68"/>
<feature type="transmembrane region" description="Helical" evidence="6">
    <location>
        <begin position="102"/>
        <end position="127"/>
    </location>
</feature>
<feature type="transmembrane region" description="Helical" evidence="6">
    <location>
        <begin position="58"/>
        <end position="81"/>
    </location>
</feature>
<dbReference type="Proteomes" id="UP000245992">
    <property type="component" value="Unassembled WGS sequence"/>
</dbReference>
<dbReference type="GO" id="GO:0046677">
    <property type="term" value="P:response to antibiotic"/>
    <property type="evidence" value="ECO:0007669"/>
    <property type="project" value="UniProtKB-KW"/>
</dbReference>
<dbReference type="InterPro" id="IPR047817">
    <property type="entry name" value="ABC2_TM_bact-type"/>
</dbReference>
<feature type="domain" description="ABC transmembrane type-2" evidence="7">
    <location>
        <begin position="24"/>
        <end position="260"/>
    </location>
</feature>
<evidence type="ECO:0000256" key="1">
    <source>
        <dbReference type="ARBA" id="ARBA00004141"/>
    </source>
</evidence>
<comment type="caution">
    <text evidence="8">The sequence shown here is derived from an EMBL/GenBank/DDBJ whole genome shotgun (WGS) entry which is preliminary data.</text>
</comment>
<keyword evidence="6" id="KW-0813">Transport</keyword>
<dbReference type="PIRSF" id="PIRSF006648">
    <property type="entry name" value="DrrB"/>
    <property type="match status" value="1"/>
</dbReference>
<evidence type="ECO:0000313" key="9">
    <source>
        <dbReference type="Proteomes" id="UP000245992"/>
    </source>
</evidence>
<dbReference type="RefSeq" id="WP_030355343.1">
    <property type="nucleotide sequence ID" value="NZ_AZSP01000112.1"/>
</dbReference>
<comment type="similarity">
    <text evidence="6">Belongs to the ABC-2 integral membrane protein family.</text>
</comment>
<feature type="transmembrane region" description="Helical" evidence="6">
    <location>
        <begin position="26"/>
        <end position="46"/>
    </location>
</feature>
<dbReference type="OrthoDB" id="3370990at2"/>
<dbReference type="InterPro" id="IPR051784">
    <property type="entry name" value="Nod_factor_ABC_transporter"/>
</dbReference>
<keyword evidence="6" id="KW-1003">Cell membrane</keyword>
<evidence type="ECO:0000313" key="8">
    <source>
        <dbReference type="EMBL" id="PVE12342.1"/>
    </source>
</evidence>
<evidence type="ECO:0000256" key="3">
    <source>
        <dbReference type="ARBA" id="ARBA00022989"/>
    </source>
</evidence>
<keyword evidence="3 6" id="KW-1133">Transmembrane helix</keyword>
<evidence type="ECO:0000259" key="7">
    <source>
        <dbReference type="PROSITE" id="PS51012"/>
    </source>
</evidence>
<dbReference type="InterPro" id="IPR000412">
    <property type="entry name" value="ABC_2_transport"/>
</dbReference>
<organism evidence="8 9">
    <name type="scientific">Streptomyces scopuliridis RB72</name>
    <dbReference type="NCBI Taxonomy" id="1440053"/>
    <lineage>
        <taxon>Bacteria</taxon>
        <taxon>Bacillati</taxon>
        <taxon>Actinomycetota</taxon>
        <taxon>Actinomycetes</taxon>
        <taxon>Kitasatosporales</taxon>
        <taxon>Streptomycetaceae</taxon>
        <taxon>Streptomyces</taxon>
    </lineage>
</organism>
<keyword evidence="2 6" id="KW-0812">Transmembrane</keyword>
<evidence type="ECO:0000256" key="2">
    <source>
        <dbReference type="ARBA" id="ARBA00022692"/>
    </source>
</evidence>
<dbReference type="EMBL" id="AZSP01000112">
    <property type="protein sequence ID" value="PVE12342.1"/>
    <property type="molecule type" value="Genomic_DNA"/>
</dbReference>
<dbReference type="Pfam" id="PF01061">
    <property type="entry name" value="ABC2_membrane"/>
    <property type="match status" value="1"/>
</dbReference>
<feature type="transmembrane region" description="Helical" evidence="6">
    <location>
        <begin position="237"/>
        <end position="257"/>
    </location>
</feature>
<proteinExistence type="inferred from homology"/>
<name>A0A2T7TB68_9ACTN</name>
<dbReference type="PANTHER" id="PTHR43229:SF2">
    <property type="entry name" value="NODULATION PROTEIN J"/>
    <property type="match status" value="1"/>
</dbReference>
<dbReference type="InterPro" id="IPR013525">
    <property type="entry name" value="ABC2_TM"/>
</dbReference>
<dbReference type="GO" id="GO:0043190">
    <property type="term" value="C:ATP-binding cassette (ABC) transporter complex"/>
    <property type="evidence" value="ECO:0007669"/>
    <property type="project" value="InterPro"/>
</dbReference>
<reference evidence="8 9" key="1">
    <citation type="submission" date="2013-12" db="EMBL/GenBank/DDBJ databases">
        <title>Annotated genome of Streptomyces scopuliridis.</title>
        <authorList>
            <person name="Olson J.B."/>
        </authorList>
    </citation>
    <scope>NUCLEOTIDE SEQUENCE [LARGE SCALE GENOMIC DNA]</scope>
    <source>
        <strain evidence="8 9">RB72</strain>
    </source>
</reference>
<dbReference type="GO" id="GO:0140359">
    <property type="term" value="F:ABC-type transporter activity"/>
    <property type="evidence" value="ECO:0007669"/>
    <property type="project" value="InterPro"/>
</dbReference>
<evidence type="ECO:0000256" key="5">
    <source>
        <dbReference type="ARBA" id="ARBA00023251"/>
    </source>
</evidence>
<sequence length="263" mass="27934">MVELVSDVSALVGRHMKHLVRIPEKLLSVTLMPVAYVVVFGVLFGSAISVPGSDYRSYLMAGIFTQMMLTNVGNTALGVAGDLSNGVVDRFRSLPMSRSSVLIARTLSDLTLAVIACVTMAIVGYLMGWRVHEGFLKALAGFGLLLLLGYTMAWLGALIGLLARSAEAVNSIAFMLVMPLTFLSNAFIPLDGLPGWLRWLCEWNPVSAVVAACRELFGNTTTGTGKGAFPVQYPVPVSLVLCGLLLAAVVPAAVGAYRRAAAR</sequence>
<evidence type="ECO:0000256" key="4">
    <source>
        <dbReference type="ARBA" id="ARBA00023136"/>
    </source>
</evidence>
<keyword evidence="9" id="KW-1185">Reference proteome</keyword>